<gene>
    <name evidence="3" type="ORF">OFLC_LOCUS15626</name>
</gene>
<protein>
    <recommendedName>
        <fullName evidence="2">Fibronectin type-III domain-containing protein</fullName>
    </recommendedName>
</protein>
<evidence type="ECO:0000313" key="4">
    <source>
        <dbReference type="Proteomes" id="UP000267606"/>
    </source>
</evidence>
<keyword evidence="4" id="KW-1185">Reference proteome</keyword>
<proteinExistence type="predicted"/>
<dbReference type="PROSITE" id="PS50853">
    <property type="entry name" value="FN3"/>
    <property type="match status" value="1"/>
</dbReference>
<dbReference type="InterPro" id="IPR050991">
    <property type="entry name" value="ECM_Regulatory_Proteins"/>
</dbReference>
<evidence type="ECO:0000259" key="2">
    <source>
        <dbReference type="PROSITE" id="PS50853"/>
    </source>
</evidence>
<dbReference type="SMART" id="SM00060">
    <property type="entry name" value="FN3"/>
    <property type="match status" value="2"/>
</dbReference>
<organism evidence="3 4">
    <name type="scientific">Onchocerca flexuosa</name>
    <dbReference type="NCBI Taxonomy" id="387005"/>
    <lineage>
        <taxon>Eukaryota</taxon>
        <taxon>Metazoa</taxon>
        <taxon>Ecdysozoa</taxon>
        <taxon>Nematoda</taxon>
        <taxon>Chromadorea</taxon>
        <taxon>Rhabditida</taxon>
        <taxon>Spirurina</taxon>
        <taxon>Spiruromorpha</taxon>
        <taxon>Filarioidea</taxon>
        <taxon>Onchocercidae</taxon>
        <taxon>Onchocerca</taxon>
    </lineage>
</organism>
<evidence type="ECO:0000256" key="1">
    <source>
        <dbReference type="ARBA" id="ARBA00022737"/>
    </source>
</evidence>
<dbReference type="Pfam" id="PF00041">
    <property type="entry name" value="fn3"/>
    <property type="match status" value="1"/>
</dbReference>
<dbReference type="PANTHER" id="PTHR46708:SF2">
    <property type="entry name" value="FIBRONECTIN TYPE-III DOMAIN-CONTAINING PROTEIN"/>
    <property type="match status" value="1"/>
</dbReference>
<reference evidence="3 4" key="1">
    <citation type="submission" date="2018-11" db="EMBL/GenBank/DDBJ databases">
        <authorList>
            <consortium name="Pathogen Informatics"/>
        </authorList>
    </citation>
    <scope>NUCLEOTIDE SEQUENCE [LARGE SCALE GENOMIC DNA]</scope>
</reference>
<evidence type="ECO:0000313" key="3">
    <source>
        <dbReference type="EMBL" id="VDP22907.1"/>
    </source>
</evidence>
<dbReference type="PANTHER" id="PTHR46708">
    <property type="entry name" value="TENASCIN"/>
    <property type="match status" value="1"/>
</dbReference>
<sequence length="248" mass="28582">MNRNFQIPRLPTGIAYFVRIKVLGKNGKILVETPEIRARNEMLAGIETKFDVHRQTVTHPSVSVTSLLPGTEYQVRVRAADRLRVLGPWNDYMLVAKTEGEAPNESDEIDVDYRTDSEIRISWQPFDDERLQHYEVIAVEVDGETQTVERARISPLTNSHVFVRLKPDTEYDIGVVAFVDHEPKLVYKLPAKTAETSGLDWKEKPVVVPENEQQFTVQWKKPLVPDETITKFVIEYRLPNETEFVNFC</sequence>
<dbReference type="InterPro" id="IPR013783">
    <property type="entry name" value="Ig-like_fold"/>
</dbReference>
<feature type="domain" description="Fibronectin type-III" evidence="2">
    <location>
        <begin position="105"/>
        <end position="196"/>
    </location>
</feature>
<dbReference type="EMBL" id="UZAJ01042485">
    <property type="protein sequence ID" value="VDP22907.1"/>
    <property type="molecule type" value="Genomic_DNA"/>
</dbReference>
<dbReference type="SUPFAM" id="SSF49265">
    <property type="entry name" value="Fibronectin type III"/>
    <property type="match status" value="1"/>
</dbReference>
<accession>A0A3P8B6J4</accession>
<dbReference type="CDD" id="cd00063">
    <property type="entry name" value="FN3"/>
    <property type="match status" value="2"/>
</dbReference>
<name>A0A3P8B6J4_9BILA</name>
<dbReference type="InterPro" id="IPR003961">
    <property type="entry name" value="FN3_dom"/>
</dbReference>
<dbReference type="AlphaFoldDB" id="A0A3P8B6J4"/>
<dbReference type="Proteomes" id="UP000267606">
    <property type="component" value="Unassembled WGS sequence"/>
</dbReference>
<keyword evidence="1" id="KW-0677">Repeat</keyword>
<dbReference type="InterPro" id="IPR036116">
    <property type="entry name" value="FN3_sf"/>
</dbReference>
<dbReference type="Gene3D" id="2.60.40.10">
    <property type="entry name" value="Immunoglobulins"/>
    <property type="match status" value="2"/>
</dbReference>